<gene>
    <name evidence="14" type="ORF">CLV93_101245</name>
    <name evidence="13" type="ORF">JCM18694_01600</name>
</gene>
<evidence type="ECO:0000256" key="8">
    <source>
        <dbReference type="ARBA" id="ARBA00022842"/>
    </source>
</evidence>
<reference evidence="14 15" key="1">
    <citation type="submission" date="2018-03" db="EMBL/GenBank/DDBJ databases">
        <title>Genomic Encyclopedia of Archaeal and Bacterial Type Strains, Phase II (KMG-II): from individual species to whole genera.</title>
        <authorList>
            <person name="Goeker M."/>
        </authorList>
    </citation>
    <scope>NUCLEOTIDE SEQUENCE [LARGE SCALE GENOMIC DNA]</scope>
    <source>
        <strain evidence="14 15">DSM 27267</strain>
    </source>
</reference>
<keyword evidence="7" id="KW-0067">ATP-binding</keyword>
<dbReference type="InterPro" id="IPR001206">
    <property type="entry name" value="Diacylglycerol_kinase_cat_dom"/>
</dbReference>
<evidence type="ECO:0000256" key="2">
    <source>
        <dbReference type="ARBA" id="ARBA00022516"/>
    </source>
</evidence>
<keyword evidence="8" id="KW-0460">Magnesium</keyword>
<dbReference type="Proteomes" id="UP000396862">
    <property type="component" value="Unassembled WGS sequence"/>
</dbReference>
<keyword evidence="10" id="KW-0594">Phospholipid biosynthesis</keyword>
<dbReference type="EMBL" id="BLAU01000001">
    <property type="protein sequence ID" value="GET19914.1"/>
    <property type="molecule type" value="Genomic_DNA"/>
</dbReference>
<keyword evidence="3" id="KW-0808">Transferase</keyword>
<dbReference type="EMBL" id="PYGC01000001">
    <property type="protein sequence ID" value="PSK85292.1"/>
    <property type="molecule type" value="Genomic_DNA"/>
</dbReference>
<keyword evidence="11" id="KW-1208">Phospholipid metabolism</keyword>
<dbReference type="InterPro" id="IPR005218">
    <property type="entry name" value="Diacylglycerol/lipid_kinase"/>
</dbReference>
<evidence type="ECO:0000256" key="3">
    <source>
        <dbReference type="ARBA" id="ARBA00022679"/>
    </source>
</evidence>
<dbReference type="Proteomes" id="UP000240621">
    <property type="component" value="Unassembled WGS sequence"/>
</dbReference>
<dbReference type="InterPro" id="IPR017438">
    <property type="entry name" value="ATP-NAD_kinase_N"/>
</dbReference>
<dbReference type="InterPro" id="IPR050187">
    <property type="entry name" value="Lipid_Phosphate_FormReg"/>
</dbReference>
<evidence type="ECO:0000259" key="12">
    <source>
        <dbReference type="PROSITE" id="PS50146"/>
    </source>
</evidence>
<evidence type="ECO:0000256" key="7">
    <source>
        <dbReference type="ARBA" id="ARBA00022840"/>
    </source>
</evidence>
<dbReference type="PROSITE" id="PS50146">
    <property type="entry name" value="DAGK"/>
    <property type="match status" value="1"/>
</dbReference>
<dbReference type="PANTHER" id="PTHR12358">
    <property type="entry name" value="SPHINGOSINE KINASE"/>
    <property type="match status" value="1"/>
</dbReference>
<dbReference type="GO" id="GO:0008654">
    <property type="term" value="P:phospholipid biosynthetic process"/>
    <property type="evidence" value="ECO:0007669"/>
    <property type="project" value="UniProtKB-KW"/>
</dbReference>
<evidence type="ECO:0000313" key="14">
    <source>
        <dbReference type="EMBL" id="PSK85292.1"/>
    </source>
</evidence>
<evidence type="ECO:0000256" key="4">
    <source>
        <dbReference type="ARBA" id="ARBA00022723"/>
    </source>
</evidence>
<dbReference type="PANTHER" id="PTHR12358:SF106">
    <property type="entry name" value="LIPID KINASE YEGS"/>
    <property type="match status" value="1"/>
</dbReference>
<proteinExistence type="predicted"/>
<dbReference type="AlphaFoldDB" id="A0A2P8CK21"/>
<dbReference type="GO" id="GO:0046872">
    <property type="term" value="F:metal ion binding"/>
    <property type="evidence" value="ECO:0007669"/>
    <property type="project" value="UniProtKB-KW"/>
</dbReference>
<keyword evidence="5" id="KW-0547">Nucleotide-binding</keyword>
<evidence type="ECO:0000313" key="15">
    <source>
        <dbReference type="Proteomes" id="UP000240621"/>
    </source>
</evidence>
<dbReference type="GO" id="GO:0005524">
    <property type="term" value="F:ATP binding"/>
    <property type="evidence" value="ECO:0007669"/>
    <property type="project" value="UniProtKB-KW"/>
</dbReference>
<name>A0A2P8CK21_9BACT</name>
<keyword evidence="16" id="KW-1185">Reference proteome</keyword>
<dbReference type="RefSeq" id="WP_106540348.1">
    <property type="nucleotide sequence ID" value="NZ_BLAU01000001.1"/>
</dbReference>
<evidence type="ECO:0000256" key="10">
    <source>
        <dbReference type="ARBA" id="ARBA00023209"/>
    </source>
</evidence>
<dbReference type="Pfam" id="PF00781">
    <property type="entry name" value="DAGK_cat"/>
    <property type="match status" value="1"/>
</dbReference>
<dbReference type="Gene3D" id="2.60.200.40">
    <property type="match status" value="1"/>
</dbReference>
<evidence type="ECO:0000256" key="6">
    <source>
        <dbReference type="ARBA" id="ARBA00022777"/>
    </source>
</evidence>
<comment type="caution">
    <text evidence="14">The sequence shown here is derived from an EMBL/GenBank/DDBJ whole genome shotgun (WGS) entry which is preliminary data.</text>
</comment>
<comment type="cofactor">
    <cofactor evidence="1">
        <name>Mg(2+)</name>
        <dbReference type="ChEBI" id="CHEBI:18420"/>
    </cofactor>
</comment>
<dbReference type="InterPro" id="IPR045540">
    <property type="entry name" value="YegS/DAGK_C"/>
</dbReference>
<evidence type="ECO:0000313" key="16">
    <source>
        <dbReference type="Proteomes" id="UP000396862"/>
    </source>
</evidence>
<evidence type="ECO:0000256" key="9">
    <source>
        <dbReference type="ARBA" id="ARBA00023098"/>
    </source>
</evidence>
<organism evidence="14 15">
    <name type="scientific">Prolixibacter denitrificans</name>
    <dbReference type="NCBI Taxonomy" id="1541063"/>
    <lineage>
        <taxon>Bacteria</taxon>
        <taxon>Pseudomonadati</taxon>
        <taxon>Bacteroidota</taxon>
        <taxon>Bacteroidia</taxon>
        <taxon>Marinilabiliales</taxon>
        <taxon>Prolixibacteraceae</taxon>
        <taxon>Prolixibacter</taxon>
    </lineage>
</organism>
<dbReference type="GO" id="GO:0016301">
    <property type="term" value="F:kinase activity"/>
    <property type="evidence" value="ECO:0007669"/>
    <property type="project" value="UniProtKB-KW"/>
</dbReference>
<dbReference type="NCBIfam" id="TIGR00147">
    <property type="entry name" value="YegS/Rv2252/BmrU family lipid kinase"/>
    <property type="match status" value="1"/>
</dbReference>
<reference evidence="13 16" key="2">
    <citation type="submission" date="2019-10" db="EMBL/GenBank/DDBJ databases">
        <title>Prolixibacter strains distinguished by the presence of nitrate reductase genes were adept at nitrate-dependent anaerobic corrosion of metallic iron and carbon steel.</title>
        <authorList>
            <person name="Iino T."/>
            <person name="Shono N."/>
            <person name="Ito K."/>
            <person name="Nakamura R."/>
            <person name="Sueoka K."/>
            <person name="Harayama S."/>
            <person name="Ohkuma M."/>
        </authorList>
    </citation>
    <scope>NUCLEOTIDE SEQUENCE [LARGE SCALE GENOMIC DNA]</scope>
    <source>
        <strain evidence="13 16">MIC1-1</strain>
    </source>
</reference>
<dbReference type="GO" id="GO:0005886">
    <property type="term" value="C:plasma membrane"/>
    <property type="evidence" value="ECO:0007669"/>
    <property type="project" value="TreeGrafter"/>
</dbReference>
<dbReference type="OrthoDB" id="9786026at2"/>
<evidence type="ECO:0000313" key="13">
    <source>
        <dbReference type="EMBL" id="GET19914.1"/>
    </source>
</evidence>
<dbReference type="SUPFAM" id="SSF111331">
    <property type="entry name" value="NAD kinase/diacylglycerol kinase-like"/>
    <property type="match status" value="1"/>
</dbReference>
<protein>
    <submittedName>
        <fullName evidence="14">YegS/Rv2252/BmrU family lipid kinase</fullName>
    </submittedName>
</protein>
<dbReference type="Pfam" id="PF19279">
    <property type="entry name" value="YegS_C"/>
    <property type="match status" value="1"/>
</dbReference>
<keyword evidence="6 14" id="KW-0418">Kinase</keyword>
<keyword evidence="2" id="KW-0444">Lipid biosynthesis</keyword>
<evidence type="ECO:0000256" key="5">
    <source>
        <dbReference type="ARBA" id="ARBA00022741"/>
    </source>
</evidence>
<evidence type="ECO:0000256" key="11">
    <source>
        <dbReference type="ARBA" id="ARBA00023264"/>
    </source>
</evidence>
<keyword evidence="9" id="KW-0443">Lipid metabolism</keyword>
<dbReference type="Gene3D" id="3.40.50.10330">
    <property type="entry name" value="Probable inorganic polyphosphate/atp-NAD kinase, domain 1"/>
    <property type="match status" value="1"/>
</dbReference>
<evidence type="ECO:0000256" key="1">
    <source>
        <dbReference type="ARBA" id="ARBA00001946"/>
    </source>
</evidence>
<dbReference type="InterPro" id="IPR016064">
    <property type="entry name" value="NAD/diacylglycerol_kinase_sf"/>
</dbReference>
<sequence>MTGNSKYRYLFIINPVAGISGKKHFPEMIARVFGEIAVAVETCFTTGKGNASHLVRENWDRFDVFVAVGGDGTVNEVISAVAGSEKFFSLIPAGSGNALGRELGLSMWPARALKEMVTSQPKVIDTGTVNGRRFVNVCGVGFDAHIAGRFAKSKLRGPLSYVAHVLRDFVTYQPHWYRITIDGKTFRRKAFVVTVANTSQFGNNAFIAPRAKVDDGLLDICILKPFPVGMAPDLALRLFNRQLDGSKYCEYFQGKDIQIEGETLGYQVDGEPFVNNEPLHLSVENKSLNILVPEPTESLLARLSLDKLMKF</sequence>
<keyword evidence="4" id="KW-0479">Metal-binding</keyword>
<feature type="domain" description="DAGKc" evidence="12">
    <location>
        <begin position="4"/>
        <end position="133"/>
    </location>
</feature>
<dbReference type="SMART" id="SM00046">
    <property type="entry name" value="DAGKc"/>
    <property type="match status" value="1"/>
</dbReference>
<accession>A0A2P8CK21</accession>